<accession>A0A2P8FVT4</accession>
<name>A0A2P8FVT4_9BACT</name>
<dbReference type="AlphaFoldDB" id="A0A2P8FVT4"/>
<protein>
    <submittedName>
        <fullName evidence="1">Uncharacterized protein</fullName>
    </submittedName>
</protein>
<keyword evidence="2" id="KW-1185">Reference proteome</keyword>
<sequence length="215" mass="24111">MKEVTHYPSIRLRLLKLSAYAVLLFIAPSLYAQKKPLPPPHIYVEGCIKKTRLSFASRIKHYPFNLSSQIQLISFNGLVKITDNGEFSFSPGEEQIIDGGLFSGDPDTIQTVPVGMREIRTMTLAQIDTLTDILYNYGHGGNIWIESVSGCYIPRNAILFRDNNGKVIAFIEICFRCGNTRQSSEDISLGEPCDRKLDMLKALFKQAGITYGIDK</sequence>
<evidence type="ECO:0000313" key="2">
    <source>
        <dbReference type="Proteomes" id="UP000240978"/>
    </source>
</evidence>
<dbReference type="RefSeq" id="WP_106604456.1">
    <property type="nucleotide sequence ID" value="NZ_PYGK01000012.1"/>
</dbReference>
<proteinExistence type="predicted"/>
<reference evidence="1 2" key="1">
    <citation type="submission" date="2018-03" db="EMBL/GenBank/DDBJ databases">
        <title>Genomic Encyclopedia of Archaeal and Bacterial Type Strains, Phase II (KMG-II): from individual species to whole genera.</title>
        <authorList>
            <person name="Goeker M."/>
        </authorList>
    </citation>
    <scope>NUCLEOTIDE SEQUENCE [LARGE SCALE GENOMIC DNA]</scope>
    <source>
        <strain evidence="1 2">DSM 18107</strain>
    </source>
</reference>
<organism evidence="1 2">
    <name type="scientific">Chitinophaga ginsengisoli</name>
    <dbReference type="NCBI Taxonomy" id="363837"/>
    <lineage>
        <taxon>Bacteria</taxon>
        <taxon>Pseudomonadati</taxon>
        <taxon>Bacteroidota</taxon>
        <taxon>Chitinophagia</taxon>
        <taxon>Chitinophagales</taxon>
        <taxon>Chitinophagaceae</taxon>
        <taxon>Chitinophaga</taxon>
    </lineage>
</organism>
<dbReference type="OrthoDB" id="656959at2"/>
<dbReference type="Proteomes" id="UP000240978">
    <property type="component" value="Unassembled WGS sequence"/>
</dbReference>
<evidence type="ECO:0000313" key="1">
    <source>
        <dbReference type="EMBL" id="PSL25831.1"/>
    </source>
</evidence>
<dbReference type="EMBL" id="PYGK01000012">
    <property type="protein sequence ID" value="PSL25831.1"/>
    <property type="molecule type" value="Genomic_DNA"/>
</dbReference>
<comment type="caution">
    <text evidence="1">The sequence shown here is derived from an EMBL/GenBank/DDBJ whole genome shotgun (WGS) entry which is preliminary data.</text>
</comment>
<gene>
    <name evidence="1" type="ORF">CLV42_11236</name>
</gene>